<dbReference type="EMBL" id="KQ242728">
    <property type="protein sequence ID" value="KNC77453.1"/>
    <property type="molecule type" value="Genomic_DNA"/>
</dbReference>
<evidence type="ECO:0000256" key="2">
    <source>
        <dbReference type="SAM" id="MobiDB-lite"/>
    </source>
</evidence>
<organism evidence="3 4">
    <name type="scientific">Sphaeroforma arctica JP610</name>
    <dbReference type="NCBI Taxonomy" id="667725"/>
    <lineage>
        <taxon>Eukaryota</taxon>
        <taxon>Ichthyosporea</taxon>
        <taxon>Ichthyophonida</taxon>
        <taxon>Sphaeroforma</taxon>
    </lineage>
</organism>
<dbReference type="RefSeq" id="XP_014151355.1">
    <property type="nucleotide sequence ID" value="XM_014295880.1"/>
</dbReference>
<feature type="coiled-coil region" evidence="1">
    <location>
        <begin position="79"/>
        <end position="134"/>
    </location>
</feature>
<dbReference type="AlphaFoldDB" id="A0A0L0FN47"/>
<evidence type="ECO:0000256" key="1">
    <source>
        <dbReference type="SAM" id="Coils"/>
    </source>
</evidence>
<evidence type="ECO:0000313" key="3">
    <source>
        <dbReference type="EMBL" id="KNC77453.1"/>
    </source>
</evidence>
<dbReference type="Proteomes" id="UP000054560">
    <property type="component" value="Unassembled WGS sequence"/>
</dbReference>
<feature type="region of interest" description="Disordered" evidence="2">
    <location>
        <begin position="146"/>
        <end position="187"/>
    </location>
</feature>
<dbReference type="GeneID" id="25910591"/>
<name>A0A0L0FN47_9EUKA</name>
<evidence type="ECO:0000313" key="4">
    <source>
        <dbReference type="Proteomes" id="UP000054560"/>
    </source>
</evidence>
<feature type="compositionally biased region" description="Low complexity" evidence="2">
    <location>
        <begin position="1"/>
        <end position="13"/>
    </location>
</feature>
<keyword evidence="4" id="KW-1185">Reference proteome</keyword>
<feature type="region of interest" description="Disordered" evidence="2">
    <location>
        <begin position="1"/>
        <end position="22"/>
    </location>
</feature>
<protein>
    <recommendedName>
        <fullName evidence="5">PH domain-containing protein</fullName>
    </recommendedName>
</protein>
<keyword evidence="1" id="KW-0175">Coiled coil</keyword>
<sequence>MLASSEAQQQQSQTEGGDETLSTKAMEEIHDHYRSRIVTLESELEHAENANITERSRSDQLALECDDLSEEVGKFTMKLNTLTNRITEKNEEIHTIEKLYEESESTNQALKLDNEKLASEMVILRVHLEDAREQVELAKTQIKAQPVLKQPEPSEVSQAANSTEDSGMLAGSNTTDDKNTIESAESQTQAKGVSQIHVIDECNEAVRIASVTAVAQLLAMEEEYKGKLLAMESRFEKEKDALRRREVDLKQAVSTSQRETEKHQEYILKLKKEILDRTRLLEEHYRNKLDSDRRLKQANKSMQILLKSRDKGSMMKLQLQSLYTAFTKHERAATIIFKNLSATSVEQKKGLIQSGLIKRHVKGIAIPTYAVLIQNWLFLYRPEKKENPSTCLHIDTWHVSRMTVPGQHILTLQESDCTAVVQTLELVNQKTQEDWYVGILRASKWWATDDDNVAAILEKEKKKTAQSMQKMKVISLAEAQQTSRHVQSIAASAGAK</sequence>
<proteinExistence type="predicted"/>
<accession>A0A0L0FN47</accession>
<feature type="compositionally biased region" description="Polar residues" evidence="2">
    <location>
        <begin position="155"/>
        <end position="165"/>
    </location>
</feature>
<reference evidence="3 4" key="1">
    <citation type="submission" date="2011-02" db="EMBL/GenBank/DDBJ databases">
        <title>The Genome Sequence of Sphaeroforma arctica JP610.</title>
        <authorList>
            <consortium name="The Broad Institute Genome Sequencing Platform"/>
            <person name="Russ C."/>
            <person name="Cuomo C."/>
            <person name="Young S.K."/>
            <person name="Zeng Q."/>
            <person name="Gargeya S."/>
            <person name="Alvarado L."/>
            <person name="Berlin A."/>
            <person name="Chapman S.B."/>
            <person name="Chen Z."/>
            <person name="Freedman E."/>
            <person name="Gellesch M."/>
            <person name="Goldberg J."/>
            <person name="Griggs A."/>
            <person name="Gujja S."/>
            <person name="Heilman E."/>
            <person name="Heiman D."/>
            <person name="Howarth C."/>
            <person name="Mehta T."/>
            <person name="Neiman D."/>
            <person name="Pearson M."/>
            <person name="Roberts A."/>
            <person name="Saif S."/>
            <person name="Shea T."/>
            <person name="Shenoy N."/>
            <person name="Sisk P."/>
            <person name="Stolte C."/>
            <person name="Sykes S."/>
            <person name="White J."/>
            <person name="Yandava C."/>
            <person name="Burger G."/>
            <person name="Gray M.W."/>
            <person name="Holland P.W.H."/>
            <person name="King N."/>
            <person name="Lang F.B.F."/>
            <person name="Roger A.J."/>
            <person name="Ruiz-Trillo I."/>
            <person name="Haas B."/>
            <person name="Nusbaum C."/>
            <person name="Birren B."/>
        </authorList>
    </citation>
    <scope>NUCLEOTIDE SEQUENCE [LARGE SCALE GENOMIC DNA]</scope>
    <source>
        <strain evidence="3 4">JP610</strain>
    </source>
</reference>
<gene>
    <name evidence="3" type="ORF">SARC_10087</name>
</gene>
<evidence type="ECO:0008006" key="5">
    <source>
        <dbReference type="Google" id="ProtNLM"/>
    </source>
</evidence>